<comment type="caution">
    <text evidence="6">Lacks conserved residue(s) required for the propagation of feature annotation.</text>
</comment>
<dbReference type="PROSITE" id="PS00010">
    <property type="entry name" value="ASX_HYDROXYL"/>
    <property type="match status" value="10"/>
</dbReference>
<dbReference type="InterPro" id="IPR006150">
    <property type="entry name" value="Cys_repeat_1"/>
</dbReference>
<dbReference type="OrthoDB" id="4405280at2759"/>
<evidence type="ECO:0000256" key="4">
    <source>
        <dbReference type="ARBA" id="ARBA00023157"/>
    </source>
</evidence>
<feature type="domain" description="EGF-like" evidence="7">
    <location>
        <begin position="535"/>
        <end position="573"/>
    </location>
</feature>
<dbReference type="Gene3D" id="2.10.25.10">
    <property type="entry name" value="Laminin"/>
    <property type="match status" value="15"/>
</dbReference>
<evidence type="ECO:0000259" key="7">
    <source>
        <dbReference type="PROSITE" id="PS50026"/>
    </source>
</evidence>
<dbReference type="PANTHER" id="PTHR22963:SF39">
    <property type="entry name" value="DUMPY"/>
    <property type="match status" value="1"/>
</dbReference>
<feature type="domain" description="EGF-like" evidence="7">
    <location>
        <begin position="3020"/>
        <end position="3059"/>
    </location>
</feature>
<feature type="domain" description="EGF-like" evidence="7">
    <location>
        <begin position="1739"/>
        <end position="1779"/>
    </location>
</feature>
<name>A0A1D2NDS2_ORCCI</name>
<feature type="domain" description="EGF-like" evidence="7">
    <location>
        <begin position="2271"/>
        <end position="2308"/>
    </location>
</feature>
<feature type="domain" description="EGF-like" evidence="7">
    <location>
        <begin position="1411"/>
        <end position="1451"/>
    </location>
</feature>
<dbReference type="Pfam" id="PF07645">
    <property type="entry name" value="EGF_CA"/>
    <property type="match status" value="9"/>
</dbReference>
<evidence type="ECO:0000313" key="9">
    <source>
        <dbReference type="Proteomes" id="UP000094527"/>
    </source>
</evidence>
<sequence>MQSLFIMFCIIPSIQEQFSSLLVEIERNGIYEPELMSFFVSFQRRLKTDNWNRYKQIEMVAAGLKAKGSEERRVAIKVLRLYIHNYIIVDLYSMWLFLLELTSQCEETRLIKWRCMDEAKEKRWILTWDVIHLKTSPCEGIVCGPHAFCKLDGPETFCVCEDGWSYDPKNITAGCMDIDECDKLHGPNGMCGDGAICANSKGAFSCVCPPGYTGNAEKSCVDIDECKRPNTCGVGATCTNVPGSHECSCPDGTLPDPDAKVKCVEVKKCRENDDCPGNAFCDPQGRQCLCPEPNVGTDCRHPCDEVQCSTNSECMLINGEAKCLCKAGFSGTPSGQTGCVDIDECASSPCGDGAFCRNAPGAFTCECPAGFVPASPNEDAPYKAGCKSIAPPQCDEAKPCPLGEQCGGTNVCACLNGFIRDAASGRCRDVDECLEDKDKPRCGLNAVCKNLPGSYECHCPSGYHGNPFALCEECNSEECKCQPPYRVVNGTCVFGNCSPTQPCPPGADCISVTTGVSYCACPAGYATNHDGSCTDVDECTGPRRPCAVGAECINKAGSYECVCPPGYQGDAYTGACSAALVRCTGDSDCSPNEKCVQPGECICPPPFFTDTADGNKCKNPCERHSCGINARCTPSDPPRCVCESGYDGNPNQGCVDVDECNTKPCSEGAICINNKGGYQCVCPKGTVGDPHGPEGCKGDVSTNECRLDKDCPDPLKCDSGTCVNPCAAGRNGGIPCGANAVCEPEGHAAWCRCLPGFLQKGPKDPCVSACEGVLCGNNAQCIATVDGPTCTCSDGFVGNPFPGGQCLPEVCSSSNPCEEPQICVAGKCKERCEDVVCGVGATCDKNTNQCVCLPFYIGNPNQKCVPPTEPPACKPNCGENAHCEYGDGGVTMCVCNQGTTGNPYEVCGAQSRTCTSTKCGQNAECREVGGSVECVCESGFLGNPYVKCDDVDECQGNACGQNAACINQPGRFDCRCREGFIGNPFEYCHQRPANLVNCEKTECKCDAATPCPEGFTCTKGICKDLCASVNCGPNAICNQGQCVCAPGYLGNPQQGCKPESCRNDLDCASEEICFTVSYGIRKCIDSCTRIQCGPNALCVSENHRSACICQDGYVGNPTDLRLGCQLTGVKEHTCDADSDCAGNYVCQPDINGLKQCVDPCFNYVCQDSNEYCSSKNGQPQCQCLEGFVRNPQTSQCEQPAFPDCTTDADCAPSDACKPDGLGVLRCTSVCTPVNCPTCNFISCTANAECVPRNHAPTCQCLPGYTGNPNDRNGCYSVRQDECSSDAQCQESEICVKNGESHRCVSVCDTVKCGPGAVCVSNNHAAQCQCPGGRYKGDPSDVKQGCVEVPCIYNQDCPPHQLCNRLTNKCMDVCEEDSCGTNAVCIAEKQKAQCICPSGFKPDPRAEIACTAVNSCQNNPCHATAVCESVVDGYMCKCPPGQVGDPVGTGCKSVSACTNDDACPAASVCEKGRCVDPCANACGANSQCQIVGRNATCSCVPGFEGSAEKGCVRVSKGCSSDLDCEGSLCIRDQCKVICRQLTDCADGERCVSSMCMVPCIGHTQCPTGQACAGGFCVSGCRSNKECPREKSCINHQCIDPCEVDGACGQNALCRAISHSAQCYCPDGFQGNPTAIEGCVRKPEFCSATQECSEGHICLDGRCVLSCDENVPCARGERCQNNICMKVCYTDSNCQAGEVCVEGVCHPGCRSDSDCKAAEACISNKCRCGAGFESGPTGCHDINECDDKSCHPSANCINVPGSFKCTCPQGLVGDPYQSGCTQPHECGTNADCPDTLACFPGPNNVQRCADPCAKMDDMCGPRSKCAVTNHAPECICPADHKGDAYNKKIGCYPVECLADQDCSDDKACDPNLNKCVNPCNAIACGKGACQVQNHQPFCECNRGYQVKDNQCVDVNECLNNPCHSTAICQNTLGAYTCSCPPGTVGETLKGQGGCRTAEECYSDAECPDTATCRKGKCQDACEKACGINAECTSKNHRPACRCPFQTSGDPFKECVQLECEVGNDCGTSEACINHKCVNPCTLQNVCGQNTNCTAVNHQAYCACLPEHYGDPLQGCLMVVPCNDNTLCPASSKCSNGICTPLCSSNRDCHSNQVCLEGACQGSCQADTDCPSFQICQNNICQEESKCKEDTDCAIEEVCRDNRYGQQECQHVCKNLVLCGRNAECSADNHQPICKCKEGFYGDPNDDRVGCQPIECQANTDCPSDKVCAEHKCQVACRVSNPCGENALCISDNHEAQCQCQPGFTGNPAKECVSVNFCQEKPCGPGAVCDNTRGSYKCLCPIGTVGDPYAQGCLPVPECKTNSDCPESTSCARINGNFKCKSVCENVQCGPNAECTFKDHQGFCQCRQGYEGNPKDLIQGCFPTPTPCKSNADCAQNTYCDGHVCKLPCQNDGDCGPQEVCDRNQCVSPCEVPGACGLNAECKTVYHNKQCSCPPGFTGNADMECVRVAVPCQESTECGPGYTCTEGICLLGCADDSSCAVNELSCRVDNDCFLSHICLNNMCVIGCRANTDCSGNEACVGQRCANPCEAQTCGPNSVCTVVNHQPKCSCPSGMIPNPTPFVGCVREPTVCLHSRECGEGFLCESGSCRPICSTNANCLSNEICDKGLCKPICRKDNDCRSGEICEGLTCIAGCRSDTECPPTHACSNNKCVDPCTSPLACGVNTQCAVKNHQVQCKCLDGLTGDSRVACRAPEVACSGNEGCPTGHSCIDNLCRPLCTSDASCLADERCIGGLCKPLCSVDDQCRPGYICQGQICLAGCRSDNQCPTDQACINRQCRDACKNIQCGTCSTCQVVNHSPQCSCPSGTIGNALESCVAPPARCSGDVCPGGGRCESGYCVKECKTSDSCGCGQTCRAGSCRNQCSRDDMCPQGQVCETGLCIAGCRQNTDCTPDAACLNGKCTDPCSQAPCGTNALCRVSQHRPICLCPNGYQGEPSKECRQVECNRDDDCSGGQMCIQGSCKNPCLQPGACGTNAQCRVINRRAQCTCPLGHVGDPRQKCAIDENECLSNPCGENAKCIDTVSGYRCTCENGCSGDPSKGCVCKPHNACADIRCGVNAVCQVDIRTGKGSCRCPDNFPDELQCTSDDECLHDQACVQGQCIDPCKLRGVCGQNAVCRVMKHRPWCSCPQCYVGKPTEACTLDHNCNEGRHPSAITQKCRSDRDCPMTLACNKAIGSCENPCTTTSGSQIRASCTPNHRCEVQSHKPVCVCKYSLVINERMELTCPGNEPSGCRSDHECADNMACMKGKCQSPCNNQVCEVNKSCRVINHKPFCFCDSHECQTSASICLKNTGCPPHLACVNYQCADPCANVRCPNNIPCFVQDHVGKCKFCPPGYVADGRNGCKGCRSDNDCQHDEACHGGFCVRPCDTQPCGTNAVCRNYNHRAVCRCMDGYVGEPTRNCDRPPSLGVCQYNEDCPPNKFCDRLNRVCLSPCMSDSCGRNAECVVENRESRCKCFDGFEGNPFHSCDRPMPGCRSDTDCPSHLVCFQRKCVSPCNCGTNAICEAENHRAHCKCPLGFYGDAARKCEAKTDPCNPSPCGKGAKCESTVKGAVCSCPRKTTGNPFLECCMFQLFQNIKCYLFNYLFQKVVLQWVFVYFQIIRPRRAIM</sequence>
<reference evidence="8 9" key="1">
    <citation type="journal article" date="2016" name="Genome Biol. Evol.">
        <title>Gene Family Evolution Reflects Adaptation to Soil Environmental Stressors in the Genome of the Collembolan Orchesella cincta.</title>
        <authorList>
            <person name="Faddeeva-Vakhrusheva A."/>
            <person name="Derks M.F."/>
            <person name="Anvar S.Y."/>
            <person name="Agamennone V."/>
            <person name="Suring W."/>
            <person name="Smit S."/>
            <person name="van Straalen N.M."/>
            <person name="Roelofs D."/>
        </authorList>
    </citation>
    <scope>NUCLEOTIDE SEQUENCE [LARGE SCALE GENOMIC DNA]</scope>
    <source>
        <tissue evidence="8">Mixed pool</tissue>
    </source>
</reference>
<keyword evidence="1 6" id="KW-0245">EGF-like domain</keyword>
<dbReference type="FunFam" id="2.10.25.10:FF:000038">
    <property type="entry name" value="Fibrillin 2"/>
    <property type="match status" value="9"/>
</dbReference>
<feature type="domain" description="EGF-like" evidence="7">
    <location>
        <begin position="2919"/>
        <end position="2957"/>
    </location>
</feature>
<dbReference type="PROSITE" id="PS01186">
    <property type="entry name" value="EGF_2"/>
    <property type="match status" value="12"/>
</dbReference>
<dbReference type="EMBL" id="LJIJ01000075">
    <property type="protein sequence ID" value="ODN03410.1"/>
    <property type="molecule type" value="Genomic_DNA"/>
</dbReference>
<dbReference type="STRING" id="48709.A0A1D2NDS2"/>
<evidence type="ECO:0000313" key="8">
    <source>
        <dbReference type="EMBL" id="ODN03410.1"/>
    </source>
</evidence>
<accession>A0A1D2NDS2</accession>
<feature type="domain" description="EGF-like" evidence="7">
    <location>
        <begin position="1474"/>
        <end position="1511"/>
    </location>
</feature>
<dbReference type="GO" id="GO:0005509">
    <property type="term" value="F:calcium ion binding"/>
    <property type="evidence" value="ECO:0007669"/>
    <property type="project" value="InterPro"/>
</dbReference>
<gene>
    <name evidence="8" type="ORF">Ocin01_03272</name>
</gene>
<keyword evidence="4 6" id="KW-1015">Disulfide bond</keyword>
<proteinExistence type="predicted"/>
<feature type="domain" description="EGF-like" evidence="7">
    <location>
        <begin position="3062"/>
        <end position="3101"/>
    </location>
</feature>
<dbReference type="SUPFAM" id="SSF57196">
    <property type="entry name" value="EGF/Laminin"/>
    <property type="match status" value="8"/>
</dbReference>
<dbReference type="Proteomes" id="UP000094527">
    <property type="component" value="Unassembled WGS sequence"/>
</dbReference>
<dbReference type="SMART" id="SM00289">
    <property type="entry name" value="WR1"/>
    <property type="match status" value="19"/>
</dbReference>
<comment type="caution">
    <text evidence="8">The sequence shown here is derived from an EMBL/GenBank/DDBJ whole genome shotgun (WGS) entry which is preliminary data.</text>
</comment>
<dbReference type="InterPro" id="IPR001881">
    <property type="entry name" value="EGF-like_Ca-bd_dom"/>
</dbReference>
<dbReference type="InterPro" id="IPR000742">
    <property type="entry name" value="EGF"/>
</dbReference>
<feature type="domain" description="EGF-like" evidence="7">
    <location>
        <begin position="341"/>
        <end position="377"/>
    </location>
</feature>
<dbReference type="PROSITE" id="PS01187">
    <property type="entry name" value="EGF_CA"/>
    <property type="match status" value="8"/>
</dbReference>
<feature type="domain" description="EGF-like" evidence="7">
    <location>
        <begin position="656"/>
        <end position="697"/>
    </location>
</feature>
<evidence type="ECO:0000256" key="3">
    <source>
        <dbReference type="ARBA" id="ARBA00022737"/>
    </source>
</evidence>
<dbReference type="InterPro" id="IPR049883">
    <property type="entry name" value="NOTCH1_EGF-like"/>
</dbReference>
<dbReference type="InterPro" id="IPR009030">
    <property type="entry name" value="Growth_fac_rcpt_cys_sf"/>
</dbReference>
<dbReference type="CDD" id="cd00054">
    <property type="entry name" value="EGF_CA"/>
    <property type="match status" value="8"/>
</dbReference>
<feature type="domain" description="EGF-like" evidence="7">
    <location>
        <begin position="2231"/>
        <end position="2270"/>
    </location>
</feature>
<dbReference type="SMART" id="SM00286">
    <property type="entry name" value="PTI"/>
    <property type="match status" value="25"/>
</dbReference>
<organism evidence="8 9">
    <name type="scientific">Orchesella cincta</name>
    <name type="common">Springtail</name>
    <name type="synonym">Podura cincta</name>
    <dbReference type="NCBI Taxonomy" id="48709"/>
    <lineage>
        <taxon>Eukaryota</taxon>
        <taxon>Metazoa</taxon>
        <taxon>Ecdysozoa</taxon>
        <taxon>Arthropoda</taxon>
        <taxon>Hexapoda</taxon>
        <taxon>Collembola</taxon>
        <taxon>Entomobryomorpha</taxon>
        <taxon>Entomobryoidea</taxon>
        <taxon>Orchesellidae</taxon>
        <taxon>Orchesellinae</taxon>
        <taxon>Orchesella</taxon>
    </lineage>
</organism>
<dbReference type="FunFam" id="2.10.25.10:FF:000526">
    <property type="entry name" value="Dumpy, isoform J"/>
    <property type="match status" value="1"/>
</dbReference>
<dbReference type="SMART" id="SM00181">
    <property type="entry name" value="EGF"/>
    <property type="match status" value="52"/>
</dbReference>
<dbReference type="InterPro" id="IPR018097">
    <property type="entry name" value="EGF_Ca-bd_CS"/>
</dbReference>
<keyword evidence="3" id="KW-0677">Repeat</keyword>
<evidence type="ECO:0000256" key="1">
    <source>
        <dbReference type="ARBA" id="ARBA00022536"/>
    </source>
</evidence>
<dbReference type="SUPFAM" id="SSF57184">
    <property type="entry name" value="Growth factor receptor domain"/>
    <property type="match status" value="3"/>
</dbReference>
<feature type="domain" description="EGF-like" evidence="7">
    <location>
        <begin position="3381"/>
        <end position="3419"/>
    </location>
</feature>
<dbReference type="Gene3D" id="2.90.20.10">
    <property type="entry name" value="Plasmodium vivax P25 domain"/>
    <property type="match status" value="1"/>
</dbReference>
<dbReference type="SMART" id="SM00274">
    <property type="entry name" value="FOLN"/>
    <property type="match status" value="24"/>
</dbReference>
<evidence type="ECO:0000256" key="6">
    <source>
        <dbReference type="PROSITE-ProRule" id="PRU00076"/>
    </source>
</evidence>
<evidence type="ECO:0000256" key="2">
    <source>
        <dbReference type="ARBA" id="ARBA00022729"/>
    </source>
</evidence>
<feature type="domain" description="EGF-like" evidence="7">
    <location>
        <begin position="910"/>
        <end position="949"/>
    </location>
</feature>
<dbReference type="PROSITE" id="PS50026">
    <property type="entry name" value="EGF_3"/>
    <property type="match status" value="19"/>
</dbReference>
<keyword evidence="9" id="KW-1185">Reference proteome</keyword>
<feature type="domain" description="EGF-like" evidence="7">
    <location>
        <begin position="429"/>
        <end position="472"/>
    </location>
</feature>
<feature type="domain" description="EGF-like" evidence="7">
    <location>
        <begin position="3546"/>
        <end position="3582"/>
    </location>
</feature>
<keyword evidence="2" id="KW-0732">Signal</keyword>
<protein>
    <submittedName>
        <fullName evidence="8">Fibrillin-1</fullName>
    </submittedName>
</protein>
<keyword evidence="5" id="KW-0325">Glycoprotein</keyword>
<dbReference type="SMART" id="SM00179">
    <property type="entry name" value="EGF_CA"/>
    <property type="match status" value="16"/>
</dbReference>
<dbReference type="InterPro" id="IPR000152">
    <property type="entry name" value="EGF-type_Asp/Asn_hydroxyl_site"/>
</dbReference>
<evidence type="ECO:0000256" key="5">
    <source>
        <dbReference type="ARBA" id="ARBA00023180"/>
    </source>
</evidence>
<dbReference type="PANTHER" id="PTHR22963">
    <property type="entry name" value="ENDOGLIN-RELATED"/>
    <property type="match status" value="1"/>
</dbReference>
<dbReference type="PROSITE" id="PS00022">
    <property type="entry name" value="EGF_1"/>
    <property type="match status" value="1"/>
</dbReference>
<dbReference type="OMA" id="PPRHPCQ"/>
<feature type="domain" description="EGF-like" evidence="7">
    <location>
        <begin position="222"/>
        <end position="264"/>
    </location>
</feature>
<feature type="domain" description="EGF-like" evidence="7">
    <location>
        <begin position="177"/>
        <end position="221"/>
    </location>
</feature>
<feature type="disulfide bond" evidence="6">
    <location>
        <begin position="1477"/>
        <end position="1487"/>
    </location>
</feature>
<feature type="disulfide bond" evidence="6">
    <location>
        <begin position="3071"/>
        <end position="3088"/>
    </location>
</feature>
<dbReference type="InterPro" id="IPR003645">
    <property type="entry name" value="Fol_N"/>
</dbReference>
<feature type="domain" description="EGF-like" evidence="7">
    <location>
        <begin position="950"/>
        <end position="989"/>
    </location>
</feature>
<feature type="domain" description="EGF-like" evidence="7">
    <location>
        <begin position="1911"/>
        <end position="1944"/>
    </location>
</feature>